<dbReference type="InterPro" id="IPR052017">
    <property type="entry name" value="TSUP"/>
</dbReference>
<dbReference type="Pfam" id="PF01925">
    <property type="entry name" value="TauE"/>
    <property type="match status" value="1"/>
</dbReference>
<dbReference type="PANTHER" id="PTHR30269">
    <property type="entry name" value="TRANSMEMBRANE PROTEIN YFCA"/>
    <property type="match status" value="1"/>
</dbReference>
<evidence type="ECO:0000256" key="1">
    <source>
        <dbReference type="ARBA" id="ARBA00004651"/>
    </source>
</evidence>
<dbReference type="EMBL" id="CP011542">
    <property type="protein sequence ID" value="AKK04667.1"/>
    <property type="molecule type" value="Genomic_DNA"/>
</dbReference>
<reference evidence="10" key="2">
    <citation type="submission" date="2015-05" db="EMBL/GenBank/DDBJ databases">
        <title>Complete genome sequence of Corynebacterium mustelae DSM 45274, isolated from various tissues of a male ferret with lethal sepsis.</title>
        <authorList>
            <person name="Ruckert C."/>
            <person name="Albersmeier A."/>
            <person name="Winkler A."/>
            <person name="Tauch A."/>
        </authorList>
    </citation>
    <scope>NUCLEOTIDE SEQUENCE [LARGE SCALE GENOMIC DNA]</scope>
    <source>
        <strain evidence="10">DSM 45274</strain>
    </source>
</reference>
<evidence type="ECO:0000256" key="8">
    <source>
        <dbReference type="RuleBase" id="RU363041"/>
    </source>
</evidence>
<evidence type="ECO:0000256" key="4">
    <source>
        <dbReference type="ARBA" id="ARBA00022475"/>
    </source>
</evidence>
<keyword evidence="5 8" id="KW-0812">Transmembrane</keyword>
<accession>A0A0G3H0T1</accession>
<organism evidence="9 10">
    <name type="scientific">Corynebacterium mustelae</name>
    <dbReference type="NCBI Taxonomy" id="571915"/>
    <lineage>
        <taxon>Bacteria</taxon>
        <taxon>Bacillati</taxon>
        <taxon>Actinomycetota</taxon>
        <taxon>Actinomycetes</taxon>
        <taxon>Mycobacteriales</taxon>
        <taxon>Corynebacteriaceae</taxon>
        <taxon>Corynebacterium</taxon>
    </lineage>
</organism>
<keyword evidence="7 8" id="KW-0472">Membrane</keyword>
<dbReference type="STRING" id="571915.CMUST_01590"/>
<keyword evidence="10" id="KW-1185">Reference proteome</keyword>
<comment type="similarity">
    <text evidence="2 8">Belongs to the 4-toluene sulfonate uptake permease (TSUP) (TC 2.A.102) family.</text>
</comment>
<dbReference type="PATRIC" id="fig|571915.4.peg.331"/>
<dbReference type="GO" id="GO:0005886">
    <property type="term" value="C:plasma membrane"/>
    <property type="evidence" value="ECO:0007669"/>
    <property type="project" value="UniProtKB-SubCell"/>
</dbReference>
<feature type="transmembrane region" description="Helical" evidence="8">
    <location>
        <begin position="68"/>
        <end position="87"/>
    </location>
</feature>
<dbReference type="AlphaFoldDB" id="A0A0G3H0T1"/>
<gene>
    <name evidence="9" type="ORF">CMUST_01590</name>
</gene>
<evidence type="ECO:0000256" key="5">
    <source>
        <dbReference type="ARBA" id="ARBA00022692"/>
    </source>
</evidence>
<reference evidence="9 10" key="1">
    <citation type="journal article" date="2015" name="Genome Announc.">
        <title>Complete Genome Sequence of the Type Strain Corynebacterium mustelae DSM 45274, Isolated from Various Tissues of a Male Ferret with Lethal Sepsis.</title>
        <authorList>
            <person name="Ruckert C."/>
            <person name="Eimer J."/>
            <person name="Winkler A."/>
            <person name="Tauch A."/>
        </authorList>
    </citation>
    <scope>NUCLEOTIDE SEQUENCE [LARGE SCALE GENOMIC DNA]</scope>
    <source>
        <strain evidence="9 10">DSM 45274</strain>
    </source>
</reference>
<keyword evidence="6 8" id="KW-1133">Transmembrane helix</keyword>
<proteinExistence type="inferred from homology"/>
<keyword evidence="4 8" id="KW-1003">Cell membrane</keyword>
<dbReference type="KEGG" id="cmv:CMUST_01590"/>
<dbReference type="OrthoDB" id="554695at2"/>
<dbReference type="InterPro" id="IPR002781">
    <property type="entry name" value="TM_pro_TauE-like"/>
</dbReference>
<keyword evidence="3" id="KW-0813">Transport</keyword>
<sequence>MGLLVVGALIAGWVDAVIGGGGLILIPLLLGAGYVPTAALATNKLAAVSGTLSAAIVLIKRLGRPQHLWRYVFLALGCSGCGALLASSLSTDVMRPVVIVLLVSVGVFLTFRRDFGQATTPVAARPRVALGLAGVIAFYDGIFGPGTGMFLIMLFTATLTGDLLQSTVLAKVVNTATNLGALIVFGMGGHIMWQLGLILAVANIIGAQLGARTVLAGGTRFLRYAVLVLVVVMCAKLIIAQ</sequence>
<evidence type="ECO:0000256" key="6">
    <source>
        <dbReference type="ARBA" id="ARBA00022989"/>
    </source>
</evidence>
<name>A0A0G3H0T1_9CORY</name>
<dbReference type="Proteomes" id="UP000035199">
    <property type="component" value="Chromosome"/>
</dbReference>
<feature type="transmembrane region" description="Helical" evidence="8">
    <location>
        <begin position="132"/>
        <end position="159"/>
    </location>
</feature>
<evidence type="ECO:0000256" key="2">
    <source>
        <dbReference type="ARBA" id="ARBA00009142"/>
    </source>
</evidence>
<evidence type="ECO:0000313" key="9">
    <source>
        <dbReference type="EMBL" id="AKK04667.1"/>
    </source>
</evidence>
<protein>
    <recommendedName>
        <fullName evidence="8">Probable membrane transporter protein</fullName>
    </recommendedName>
</protein>
<dbReference type="RefSeq" id="WP_047261045.1">
    <property type="nucleotide sequence ID" value="NZ_CP011542.1"/>
</dbReference>
<evidence type="ECO:0000256" key="3">
    <source>
        <dbReference type="ARBA" id="ARBA00022448"/>
    </source>
</evidence>
<evidence type="ECO:0000256" key="7">
    <source>
        <dbReference type="ARBA" id="ARBA00023136"/>
    </source>
</evidence>
<feature type="transmembrane region" description="Helical" evidence="8">
    <location>
        <begin position="179"/>
        <end position="209"/>
    </location>
</feature>
<feature type="transmembrane region" description="Helical" evidence="8">
    <location>
        <begin position="93"/>
        <end position="111"/>
    </location>
</feature>
<feature type="transmembrane region" description="Helical" evidence="8">
    <location>
        <begin position="40"/>
        <end position="59"/>
    </location>
</feature>
<feature type="transmembrane region" description="Helical" evidence="8">
    <location>
        <begin position="221"/>
        <end position="239"/>
    </location>
</feature>
<comment type="subcellular location">
    <subcellularLocation>
        <location evidence="1 8">Cell membrane</location>
        <topology evidence="1 8">Multi-pass membrane protein</topology>
    </subcellularLocation>
</comment>
<evidence type="ECO:0000313" key="10">
    <source>
        <dbReference type="Proteomes" id="UP000035199"/>
    </source>
</evidence>
<dbReference type="PANTHER" id="PTHR30269:SF0">
    <property type="entry name" value="MEMBRANE TRANSPORTER PROTEIN YFCA-RELATED"/>
    <property type="match status" value="1"/>
</dbReference>